<evidence type="ECO:0000313" key="2">
    <source>
        <dbReference type="EMBL" id="PTQ60804.1"/>
    </source>
</evidence>
<dbReference type="RefSeq" id="WP_107957100.1">
    <property type="nucleotide sequence ID" value="NZ_QAOG01000002.1"/>
</dbReference>
<feature type="region of interest" description="Disordered" evidence="1">
    <location>
        <begin position="156"/>
        <end position="176"/>
    </location>
</feature>
<evidence type="ECO:0000256" key="1">
    <source>
        <dbReference type="SAM" id="MobiDB-lite"/>
    </source>
</evidence>
<protein>
    <submittedName>
        <fullName evidence="2">Uncharacterized protein DUF3164</fullName>
    </submittedName>
</protein>
<keyword evidence="3" id="KW-1185">Reference proteome</keyword>
<dbReference type="Proteomes" id="UP000244189">
    <property type="component" value="Unassembled WGS sequence"/>
</dbReference>
<proteinExistence type="predicted"/>
<organism evidence="2 3">
    <name type="scientific">Sphingomonas aurantiaca</name>
    <dbReference type="NCBI Taxonomy" id="185949"/>
    <lineage>
        <taxon>Bacteria</taxon>
        <taxon>Pseudomonadati</taxon>
        <taxon>Pseudomonadota</taxon>
        <taxon>Alphaproteobacteria</taxon>
        <taxon>Sphingomonadales</taxon>
        <taxon>Sphingomonadaceae</taxon>
        <taxon>Sphingomonas</taxon>
    </lineage>
</organism>
<reference evidence="2 3" key="1">
    <citation type="submission" date="2018-04" db="EMBL/GenBank/DDBJ databases">
        <title>Genomic Encyclopedia of Type Strains, Phase III (KMG-III): the genomes of soil and plant-associated and newly described type strains.</title>
        <authorList>
            <person name="Whitman W."/>
        </authorList>
    </citation>
    <scope>NUCLEOTIDE SEQUENCE [LARGE SCALE GENOMIC DNA]</scope>
    <source>
        <strain evidence="2 3">MA101b</strain>
    </source>
</reference>
<dbReference type="Pfam" id="PF11363">
    <property type="entry name" value="DUF3164"/>
    <property type="match status" value="1"/>
</dbReference>
<dbReference type="EMBL" id="QAOG01000002">
    <property type="protein sequence ID" value="PTQ60804.1"/>
    <property type="molecule type" value="Genomic_DNA"/>
</dbReference>
<gene>
    <name evidence="2" type="ORF">C8J26_1117</name>
</gene>
<sequence length="176" mass="18170">MSTAKHPAAVDVAGTPYLRDAKGSLVPLAAVKPVDLLMDETVRAILTDARELSALIAAFKARTFERVGAFQALLAQEYGTTVGGKTAAGSSASPAAGADHQPGWLVAIGADRAYLVDRRDGRDGCANCGHGVRWMGYTGQAIVSLLEQLSTAEPAPITPSEAARAAAPEAEQAPTE</sequence>
<feature type="compositionally biased region" description="Low complexity" evidence="1">
    <location>
        <begin position="158"/>
        <end position="176"/>
    </location>
</feature>
<evidence type="ECO:0000313" key="3">
    <source>
        <dbReference type="Proteomes" id="UP000244189"/>
    </source>
</evidence>
<name>A0A2T5GN86_9SPHN</name>
<accession>A0A2T5GN86</accession>
<dbReference type="InterPro" id="IPR021505">
    <property type="entry name" value="Phage_B3_Orf6"/>
</dbReference>
<comment type="caution">
    <text evidence="2">The sequence shown here is derived from an EMBL/GenBank/DDBJ whole genome shotgun (WGS) entry which is preliminary data.</text>
</comment>
<dbReference type="AlphaFoldDB" id="A0A2T5GN86"/>